<gene>
    <name evidence="2" type="ORF">E5A73_07455</name>
</gene>
<proteinExistence type="predicted"/>
<keyword evidence="3" id="KW-1185">Reference proteome</keyword>
<evidence type="ECO:0000313" key="3">
    <source>
        <dbReference type="Proteomes" id="UP000306147"/>
    </source>
</evidence>
<comment type="caution">
    <text evidence="2">The sequence shown here is derived from an EMBL/GenBank/DDBJ whole genome shotgun (WGS) entry which is preliminary data.</text>
</comment>
<protein>
    <submittedName>
        <fullName evidence="2">Uncharacterized protein</fullName>
    </submittedName>
</protein>
<dbReference type="EMBL" id="SRXT01000003">
    <property type="protein sequence ID" value="TGX53961.1"/>
    <property type="molecule type" value="Genomic_DNA"/>
</dbReference>
<dbReference type="AlphaFoldDB" id="A0A4S1XCY9"/>
<evidence type="ECO:0000313" key="2">
    <source>
        <dbReference type="EMBL" id="TGX53961.1"/>
    </source>
</evidence>
<accession>A0A4S1XCY9</accession>
<feature type="region of interest" description="Disordered" evidence="1">
    <location>
        <begin position="70"/>
        <end position="90"/>
    </location>
</feature>
<dbReference type="RefSeq" id="WP_135963199.1">
    <property type="nucleotide sequence ID" value="NZ_SRXT01000003.1"/>
</dbReference>
<reference evidence="2 3" key="1">
    <citation type="submission" date="2019-04" db="EMBL/GenBank/DDBJ databases">
        <title>Sphingomonas psychrotolerans sp. nov., isolated from soil in the Tianshan Mountains, Xinjiang, China.</title>
        <authorList>
            <person name="Luo Y."/>
            <person name="Sheng H."/>
        </authorList>
    </citation>
    <scope>NUCLEOTIDE SEQUENCE [LARGE SCALE GENOMIC DNA]</scope>
    <source>
        <strain evidence="2 3">ZFGT-11</strain>
    </source>
</reference>
<name>A0A4S1XCY9_9SPHN</name>
<evidence type="ECO:0000256" key="1">
    <source>
        <dbReference type="SAM" id="MobiDB-lite"/>
    </source>
</evidence>
<organism evidence="2 3">
    <name type="scientific">Sphingomonas gei</name>
    <dbReference type="NCBI Taxonomy" id="1395960"/>
    <lineage>
        <taxon>Bacteria</taxon>
        <taxon>Pseudomonadati</taxon>
        <taxon>Pseudomonadota</taxon>
        <taxon>Alphaproteobacteria</taxon>
        <taxon>Sphingomonadales</taxon>
        <taxon>Sphingomonadaceae</taxon>
        <taxon>Sphingomonas</taxon>
    </lineage>
</organism>
<dbReference type="Proteomes" id="UP000306147">
    <property type="component" value="Unassembled WGS sequence"/>
</dbReference>
<sequence>MGDPKSVSVPAVPADGPTVPVPAKPVWNSLEVAKILVSLVTPLAVLLVGYGLSSQASQVAAARERQERAREWRSQKQARDDAANREETLRLAGIQREDGLREAAEDRDDALRGDAVAREEAHIRDAEARDVAARRETLELARLSRILEKRIEIWDKVGPEIYGMLHRMAALQRKEEGSDAAGDAAERAAILDRLNKVDGTIDAYRSYFSGTFFRLYRGLQQDIRTALHTDQIKRGNSKCAYVGYDRLVELARRELALRTDPLMINFDKRDFPDCAWWQSTQG</sequence>